<reference evidence="2 3" key="1">
    <citation type="submission" date="2019-02" db="EMBL/GenBank/DDBJ databases">
        <title>Deep-cultivation of Planctomycetes and their phenomic and genomic characterization uncovers novel biology.</title>
        <authorList>
            <person name="Wiegand S."/>
            <person name="Jogler M."/>
            <person name="Boedeker C."/>
            <person name="Pinto D."/>
            <person name="Vollmers J."/>
            <person name="Rivas-Marin E."/>
            <person name="Kohn T."/>
            <person name="Peeters S.H."/>
            <person name="Heuer A."/>
            <person name="Rast P."/>
            <person name="Oberbeckmann S."/>
            <person name="Bunk B."/>
            <person name="Jeske O."/>
            <person name="Meyerdierks A."/>
            <person name="Storesund J.E."/>
            <person name="Kallscheuer N."/>
            <person name="Luecker S."/>
            <person name="Lage O.M."/>
            <person name="Pohl T."/>
            <person name="Merkel B.J."/>
            <person name="Hornburger P."/>
            <person name="Mueller R.-W."/>
            <person name="Bruemmer F."/>
            <person name="Labrenz M."/>
            <person name="Spormann A.M."/>
            <person name="Op den Camp H."/>
            <person name="Overmann J."/>
            <person name="Amann R."/>
            <person name="Jetten M.S.M."/>
            <person name="Mascher T."/>
            <person name="Medema M.H."/>
            <person name="Devos D.P."/>
            <person name="Kaster A.-K."/>
            <person name="Ovreas L."/>
            <person name="Rohde M."/>
            <person name="Galperin M.Y."/>
            <person name="Jogler C."/>
        </authorList>
    </citation>
    <scope>NUCLEOTIDE SEQUENCE [LARGE SCALE GENOMIC DNA]</scope>
    <source>
        <strain evidence="2 3">Pla85_3_4</strain>
    </source>
</reference>
<sequence length="537" mass="60588" precursor="true">MHRRHFLQAAGAASISSLALAPRSIAVAAEAKHAAGTGSSFDPSRTWHFFDRWPFDQLDNLQLRQGEPVWQRDAVYQEPFIGSLSAWPTVYRDEASGRWRMLYSADWKPYALMVADSPDGRNWSPLPQPDIQPAGGKKAPHHLFTLPGGSGGGVYRDPQALTEAGDGFPFKAYVHQQGSPVVERALADPRHRWHEAAKRDPKARYFNQELTLVSRDGLHWESRYDLCWSMPDWHPEPPLFGYYNQRQKRHMMTVRPGWGDRRVCLQSTTDFRDWSGPELLLQPDLLDTELIEHYGMPVFPYGDGYVGLLWIFHCHSTAPVRGFNRFVGPIDCQLALSRDGSRFTRGLREPFVPVNGQGEPGCGAIQPSCLVETEEEIRIYSAATKLQHGKGSEARSRGMTDNASILLHTLRKDGLMHLRNQGDWGRFLTKPLTLLSPQLTMNAAALLGEVQYQLTDLDGKPVAGFTLEECAPLASDEALAFPLRWKTGRLEDLLGRIVRLEVRLRQADLFAFRGNFHFLDAQDRWLLEDGQPIVTDG</sequence>
<name>A0A518DVY3_9BACT</name>
<dbReference type="Proteomes" id="UP000317648">
    <property type="component" value="Chromosome"/>
</dbReference>
<dbReference type="OrthoDB" id="177802at2"/>
<accession>A0A518DVY3</accession>
<proteinExistence type="predicted"/>
<feature type="signal peptide" evidence="1">
    <location>
        <begin position="1"/>
        <end position="28"/>
    </location>
</feature>
<dbReference type="AlphaFoldDB" id="A0A518DVY3"/>
<dbReference type="Gene3D" id="2.115.10.20">
    <property type="entry name" value="Glycosyl hydrolase domain, family 43"/>
    <property type="match status" value="1"/>
</dbReference>
<organism evidence="2 3">
    <name type="scientific">Lignipirellula cremea</name>
    <dbReference type="NCBI Taxonomy" id="2528010"/>
    <lineage>
        <taxon>Bacteria</taxon>
        <taxon>Pseudomonadati</taxon>
        <taxon>Planctomycetota</taxon>
        <taxon>Planctomycetia</taxon>
        <taxon>Pirellulales</taxon>
        <taxon>Pirellulaceae</taxon>
        <taxon>Lignipirellula</taxon>
    </lineage>
</organism>
<gene>
    <name evidence="2" type="ORF">Pla8534_38140</name>
</gene>
<dbReference type="SUPFAM" id="SSF75005">
    <property type="entry name" value="Arabinanase/levansucrase/invertase"/>
    <property type="match status" value="1"/>
</dbReference>
<evidence type="ECO:0000313" key="2">
    <source>
        <dbReference type="EMBL" id="QDU95995.1"/>
    </source>
</evidence>
<keyword evidence="3" id="KW-1185">Reference proteome</keyword>
<dbReference type="InterPro" id="IPR023296">
    <property type="entry name" value="Glyco_hydro_beta-prop_sf"/>
</dbReference>
<protein>
    <recommendedName>
        <fullName evidence="4">Glycosyl hydrolase family 32 N-terminal domain-containing protein</fullName>
    </recommendedName>
</protein>
<dbReference type="KEGG" id="lcre:Pla8534_38140"/>
<evidence type="ECO:0008006" key="4">
    <source>
        <dbReference type="Google" id="ProtNLM"/>
    </source>
</evidence>
<feature type="chain" id="PRO_5021804438" description="Glycosyl hydrolase family 32 N-terminal domain-containing protein" evidence="1">
    <location>
        <begin position="29"/>
        <end position="537"/>
    </location>
</feature>
<dbReference type="EMBL" id="CP036433">
    <property type="protein sequence ID" value="QDU95995.1"/>
    <property type="molecule type" value="Genomic_DNA"/>
</dbReference>
<evidence type="ECO:0000256" key="1">
    <source>
        <dbReference type="SAM" id="SignalP"/>
    </source>
</evidence>
<evidence type="ECO:0000313" key="3">
    <source>
        <dbReference type="Proteomes" id="UP000317648"/>
    </source>
</evidence>
<dbReference type="RefSeq" id="WP_145054672.1">
    <property type="nucleotide sequence ID" value="NZ_CP036433.1"/>
</dbReference>
<keyword evidence="1" id="KW-0732">Signal</keyword>